<evidence type="ECO:0000256" key="6">
    <source>
        <dbReference type="ARBA" id="ARBA00023136"/>
    </source>
</evidence>
<evidence type="ECO:0000256" key="3">
    <source>
        <dbReference type="ARBA" id="ARBA00022741"/>
    </source>
</evidence>
<keyword evidence="4" id="KW-0067">ATP-binding</keyword>
<dbReference type="RefSeq" id="XP_026641201.1">
    <property type="nucleotide sequence ID" value="XM_026785400.1"/>
</dbReference>
<feature type="transmembrane region" description="Helical" evidence="7">
    <location>
        <begin position="269"/>
        <end position="287"/>
    </location>
</feature>
<dbReference type="SMART" id="SM00382">
    <property type="entry name" value="AAA"/>
    <property type="match status" value="1"/>
</dbReference>
<dbReference type="InterPro" id="IPR011527">
    <property type="entry name" value="ABC1_TM_dom"/>
</dbReference>
<keyword evidence="10" id="KW-1185">Reference proteome</keyword>
<dbReference type="InterPro" id="IPR003439">
    <property type="entry name" value="ABC_transporter-like_ATP-bd"/>
</dbReference>
<dbReference type="InterPro" id="IPR003593">
    <property type="entry name" value="AAA+_ATPase"/>
</dbReference>
<dbReference type="SUPFAM" id="SSF90123">
    <property type="entry name" value="ABC transporter transmembrane region"/>
    <property type="match status" value="1"/>
</dbReference>
<feature type="transmembrane region" description="Helical" evidence="7">
    <location>
        <begin position="6"/>
        <end position="27"/>
    </location>
</feature>
<sequence>MALAHLTPWAALLLVDMALLALLRGSLGNLLPQGLPGLWLESTLRLGGLWGLLTAGGLLGLVGTFLPLLCLATPLFFSLRALVGGTMSAPAVRVAFASWGWLLAGYGAAALGWAVWAVLSPPAAQEKEPGQNNKALMWRLLKLSRPDLPFLIAALFFLMVAVLGETLIPHYSGRVIDILGGDFDPNTFASAIFFMCLFSVGSSLSAGCRGGFFTFIMSRINLRIRELLFSSLLRQDLGFFQETKTGELNSRLSSDTSLMSCWLPLNANILLRSLVKVLGLYFFMLRVSPRLTFLSLLDLPLTIAAEKVYNPRHQSLVYMYGDMLSNVGAAEKVFCYIDRTPNLPQPGTLAPASLEGRVEFQDISFSYPSRPEKPVLKGLTFTLHPGKVTALVGPNGSGKSTVAALLQNLYQPTGGQVLLDGQPLVQYDHHYLHRQVVLVGQEPVLFSGSVKDNIAYGLKDCEDAQVMAAARAACADDFIGEMADGIHTDIGEKGGQLAVGQKQRLAIARALVRNPRVLILDEATSALDAQCEQALQAWRSQGDRTVLVIAHRLHTVQNADQVLVLKQGQLLEQDQLKEEQDVYAHLVQQRQEDST</sequence>
<dbReference type="PROSITE" id="PS50929">
    <property type="entry name" value="ABC_TM1F"/>
    <property type="match status" value="1"/>
</dbReference>
<evidence type="ECO:0000256" key="4">
    <source>
        <dbReference type="ARBA" id="ARBA00022840"/>
    </source>
</evidence>
<evidence type="ECO:0000256" key="2">
    <source>
        <dbReference type="ARBA" id="ARBA00022692"/>
    </source>
</evidence>
<dbReference type="InterPro" id="IPR017871">
    <property type="entry name" value="ABC_transporter-like_CS"/>
</dbReference>
<comment type="subcellular location">
    <subcellularLocation>
        <location evidence="1">Membrane</location>
        <topology evidence="1">Multi-pass membrane protein</topology>
    </subcellularLocation>
</comment>
<evidence type="ECO:0000256" key="7">
    <source>
        <dbReference type="SAM" id="Phobius"/>
    </source>
</evidence>
<dbReference type="Pfam" id="PF00005">
    <property type="entry name" value="ABC_tran"/>
    <property type="match status" value="1"/>
</dbReference>
<dbReference type="GeneID" id="101985067"/>
<dbReference type="SUPFAM" id="SSF52540">
    <property type="entry name" value="P-loop containing nucleoside triphosphate hydrolases"/>
    <property type="match status" value="1"/>
</dbReference>
<dbReference type="PROSITE" id="PS50893">
    <property type="entry name" value="ABC_TRANSPORTER_2"/>
    <property type="match status" value="1"/>
</dbReference>
<keyword evidence="3" id="KW-0547">Nucleotide-binding</keyword>
<dbReference type="Gene3D" id="3.40.50.300">
    <property type="entry name" value="P-loop containing nucleotide triphosphate hydrolases"/>
    <property type="match status" value="1"/>
</dbReference>
<evidence type="ECO:0000259" key="8">
    <source>
        <dbReference type="PROSITE" id="PS50893"/>
    </source>
</evidence>
<dbReference type="InterPro" id="IPR027417">
    <property type="entry name" value="P-loop_NTPase"/>
</dbReference>
<feature type="domain" description="ABC transmembrane type-1" evidence="9">
    <location>
        <begin position="152"/>
        <end position="297"/>
    </location>
</feature>
<dbReference type="Gene3D" id="1.20.1560.10">
    <property type="entry name" value="ABC transporter type 1, transmembrane domain"/>
    <property type="match status" value="2"/>
</dbReference>
<keyword evidence="2 7" id="KW-0812">Transmembrane</keyword>
<evidence type="ECO:0000313" key="11">
    <source>
        <dbReference type="RefSeq" id="XP_026641201.1"/>
    </source>
</evidence>
<feature type="transmembrane region" description="Helical" evidence="7">
    <location>
        <begin position="48"/>
        <end position="76"/>
    </location>
</feature>
<dbReference type="Proteomes" id="UP000694915">
    <property type="component" value="Linkage group LG2"/>
</dbReference>
<dbReference type="InterPro" id="IPR005293">
    <property type="entry name" value="Tap2/ABCB3"/>
</dbReference>
<evidence type="ECO:0000256" key="1">
    <source>
        <dbReference type="ARBA" id="ARBA00004141"/>
    </source>
</evidence>
<dbReference type="PANTHER" id="PTHR43394:SF14">
    <property type="entry name" value="TRANSPORTER 2, ATP BINDING CASSETTE SUBFAMILY B"/>
    <property type="match status" value="1"/>
</dbReference>
<feature type="transmembrane region" description="Helical" evidence="7">
    <location>
        <begin position="96"/>
        <end position="119"/>
    </location>
</feature>
<dbReference type="PROSITE" id="PS00211">
    <property type="entry name" value="ABC_TRANSPORTER_1"/>
    <property type="match status" value="1"/>
</dbReference>
<evidence type="ECO:0000256" key="5">
    <source>
        <dbReference type="ARBA" id="ARBA00022989"/>
    </source>
</evidence>
<keyword evidence="6 7" id="KW-0472">Membrane</keyword>
<feature type="domain" description="ABC transporter" evidence="8">
    <location>
        <begin position="358"/>
        <end position="592"/>
    </location>
</feature>
<reference evidence="11" key="1">
    <citation type="submission" date="2025-08" db="UniProtKB">
        <authorList>
            <consortium name="RefSeq"/>
        </authorList>
    </citation>
    <scope>IDENTIFICATION</scope>
</reference>
<dbReference type="InterPro" id="IPR036640">
    <property type="entry name" value="ABC1_TM_sf"/>
</dbReference>
<dbReference type="PRINTS" id="PR01897">
    <property type="entry name" value="TAP2PROTEIN"/>
</dbReference>
<evidence type="ECO:0000259" key="9">
    <source>
        <dbReference type="PROSITE" id="PS50929"/>
    </source>
</evidence>
<protein>
    <submittedName>
        <fullName evidence="11">Antigen peptide transporter 2</fullName>
    </submittedName>
</protein>
<accession>A0ABM1UGT9</accession>
<organism evidence="10 11">
    <name type="scientific">Microtus ochrogaster</name>
    <name type="common">Prairie vole</name>
    <dbReference type="NCBI Taxonomy" id="79684"/>
    <lineage>
        <taxon>Eukaryota</taxon>
        <taxon>Metazoa</taxon>
        <taxon>Chordata</taxon>
        <taxon>Craniata</taxon>
        <taxon>Vertebrata</taxon>
        <taxon>Euteleostomi</taxon>
        <taxon>Mammalia</taxon>
        <taxon>Eutheria</taxon>
        <taxon>Euarchontoglires</taxon>
        <taxon>Glires</taxon>
        <taxon>Rodentia</taxon>
        <taxon>Myomorpha</taxon>
        <taxon>Muroidea</taxon>
        <taxon>Cricetidae</taxon>
        <taxon>Arvicolinae</taxon>
        <taxon>Microtus</taxon>
    </lineage>
</organism>
<keyword evidence="5 7" id="KW-1133">Transmembrane helix</keyword>
<gene>
    <name evidence="11" type="primary">Tap2</name>
</gene>
<feature type="transmembrane region" description="Helical" evidence="7">
    <location>
        <begin position="188"/>
        <end position="216"/>
    </location>
</feature>
<name>A0ABM1UGT9_MICOH</name>
<dbReference type="PANTHER" id="PTHR43394">
    <property type="entry name" value="ATP-DEPENDENT PERMEASE MDL1, MITOCHONDRIAL"/>
    <property type="match status" value="1"/>
</dbReference>
<dbReference type="InterPro" id="IPR039421">
    <property type="entry name" value="Type_1_exporter"/>
</dbReference>
<evidence type="ECO:0000313" key="10">
    <source>
        <dbReference type="Proteomes" id="UP000694915"/>
    </source>
</evidence>
<proteinExistence type="predicted"/>
<feature type="transmembrane region" description="Helical" evidence="7">
    <location>
        <begin position="148"/>
        <end position="168"/>
    </location>
</feature>
<dbReference type="Pfam" id="PF00664">
    <property type="entry name" value="ABC_membrane"/>
    <property type="match status" value="1"/>
</dbReference>